<evidence type="ECO:0000313" key="3">
    <source>
        <dbReference type="EMBL" id="SDO47479.1"/>
    </source>
</evidence>
<dbReference type="OrthoDB" id="4855196at2"/>
<accession>A0A1H0JV99</accession>
<sequence length="284" mass="29456">MKRWIRIGTVAVAGAIALAVGLSSASAGSPTPPAAPPTASGGHTPAFQADPHTVRPAKSETLFYPVTPCRIIDTRSGGGFLNDNVPRSFYVTGTLGFLPQGGTGGGCGIPAGATGITTNVTATNATMNGYLTGYPTGATPPHTNFISTHPNLTLTANPTFALAAGNNKPLTITNHLGKTQLIVDVTGYYIPQIEGLVTETSTPYNSTSRILSSVRNSTGSFTVTVDSDVTYCTPIVTPYFGTGIYGSAYAFNTNKVQVYLWTLSNTGQPVPSDGTGYFYLTVVC</sequence>
<dbReference type="Proteomes" id="UP000198741">
    <property type="component" value="Chromosome I"/>
</dbReference>
<dbReference type="EMBL" id="LT629710">
    <property type="protein sequence ID" value="SDO47479.1"/>
    <property type="molecule type" value="Genomic_DNA"/>
</dbReference>
<feature type="region of interest" description="Disordered" evidence="1">
    <location>
        <begin position="27"/>
        <end position="51"/>
    </location>
</feature>
<dbReference type="RefSeq" id="WP_090474890.1">
    <property type="nucleotide sequence ID" value="NZ_LT629710.1"/>
</dbReference>
<reference evidence="3 4" key="1">
    <citation type="submission" date="2016-10" db="EMBL/GenBank/DDBJ databases">
        <authorList>
            <person name="de Groot N.N."/>
        </authorList>
    </citation>
    <scope>NUCLEOTIDE SEQUENCE [LARGE SCALE GENOMIC DNA]</scope>
    <source>
        <strain evidence="4">P4-7,KCTC 19426,CECT 7604</strain>
    </source>
</reference>
<evidence type="ECO:0000256" key="2">
    <source>
        <dbReference type="SAM" id="SignalP"/>
    </source>
</evidence>
<gene>
    <name evidence="3" type="ORF">SAMN04515671_1054</name>
</gene>
<keyword evidence="4" id="KW-1185">Reference proteome</keyword>
<evidence type="ECO:0000313" key="4">
    <source>
        <dbReference type="Proteomes" id="UP000198741"/>
    </source>
</evidence>
<proteinExistence type="predicted"/>
<dbReference type="AlphaFoldDB" id="A0A1H0JV99"/>
<protein>
    <submittedName>
        <fullName evidence="3">Uncharacterized protein</fullName>
    </submittedName>
</protein>
<evidence type="ECO:0000256" key="1">
    <source>
        <dbReference type="SAM" id="MobiDB-lite"/>
    </source>
</evidence>
<name>A0A1H0JV99_9ACTN</name>
<organism evidence="3 4">
    <name type="scientific">Nakamurella panacisegetis</name>
    <dbReference type="NCBI Taxonomy" id="1090615"/>
    <lineage>
        <taxon>Bacteria</taxon>
        <taxon>Bacillati</taxon>
        <taxon>Actinomycetota</taxon>
        <taxon>Actinomycetes</taxon>
        <taxon>Nakamurellales</taxon>
        <taxon>Nakamurellaceae</taxon>
        <taxon>Nakamurella</taxon>
    </lineage>
</organism>
<feature type="compositionally biased region" description="Low complexity" evidence="1">
    <location>
        <begin position="37"/>
        <end position="46"/>
    </location>
</feature>
<keyword evidence="2" id="KW-0732">Signal</keyword>
<feature type="signal peptide" evidence="2">
    <location>
        <begin position="1"/>
        <end position="27"/>
    </location>
</feature>
<feature type="chain" id="PRO_5009249485" evidence="2">
    <location>
        <begin position="28"/>
        <end position="284"/>
    </location>
</feature>